<evidence type="ECO:0000256" key="1">
    <source>
        <dbReference type="SAM" id="MobiDB-lite"/>
    </source>
</evidence>
<feature type="domain" description="Metallo-beta-lactamase" evidence="2">
    <location>
        <begin position="41"/>
        <end position="242"/>
    </location>
</feature>
<dbReference type="PANTHER" id="PTHR46018">
    <property type="entry name" value="ZINC PHOSPHODIESTERASE ELAC PROTEIN 1"/>
    <property type="match status" value="1"/>
</dbReference>
<keyword evidence="4" id="KW-1185">Reference proteome</keyword>
<dbReference type="Gene3D" id="3.60.15.10">
    <property type="entry name" value="Ribonuclease Z/Hydroxyacylglutathione hydrolase-like"/>
    <property type="match status" value="1"/>
</dbReference>
<name>A0A6G4WEM0_9HYPH</name>
<comment type="caution">
    <text evidence="3">The sequence shown here is derived from an EMBL/GenBank/DDBJ whole genome shotgun (WGS) entry which is preliminary data.</text>
</comment>
<dbReference type="PANTHER" id="PTHR46018:SF2">
    <property type="entry name" value="ZINC PHOSPHODIESTERASE ELAC PROTEIN 1"/>
    <property type="match status" value="1"/>
</dbReference>
<dbReference type="Proteomes" id="UP001642900">
    <property type="component" value="Unassembled WGS sequence"/>
</dbReference>
<evidence type="ECO:0000313" key="4">
    <source>
        <dbReference type="Proteomes" id="UP001642900"/>
    </source>
</evidence>
<proteinExistence type="predicted"/>
<dbReference type="RefSeq" id="WP_165029101.1">
    <property type="nucleotide sequence ID" value="NZ_JAAKZF010000019.1"/>
</dbReference>
<gene>
    <name evidence="3" type="ORF">G6N73_15575</name>
</gene>
<dbReference type="EMBL" id="JAAKZF010000019">
    <property type="protein sequence ID" value="NGO52580.1"/>
    <property type="molecule type" value="Genomic_DNA"/>
</dbReference>
<dbReference type="SUPFAM" id="SSF56281">
    <property type="entry name" value="Metallo-hydrolase/oxidoreductase"/>
    <property type="match status" value="1"/>
</dbReference>
<feature type="region of interest" description="Disordered" evidence="1">
    <location>
        <begin position="278"/>
        <end position="304"/>
    </location>
</feature>
<organism evidence="3 4">
    <name type="scientific">Allomesorhizobium camelthorni</name>
    <dbReference type="NCBI Taxonomy" id="475069"/>
    <lineage>
        <taxon>Bacteria</taxon>
        <taxon>Pseudomonadati</taxon>
        <taxon>Pseudomonadota</taxon>
        <taxon>Alphaproteobacteria</taxon>
        <taxon>Hyphomicrobiales</taxon>
        <taxon>Phyllobacteriaceae</taxon>
        <taxon>Allomesorhizobium</taxon>
    </lineage>
</organism>
<dbReference type="GO" id="GO:0042781">
    <property type="term" value="F:3'-tRNA processing endoribonuclease activity"/>
    <property type="evidence" value="ECO:0007669"/>
    <property type="project" value="TreeGrafter"/>
</dbReference>
<accession>A0A6G4WEM0</accession>
<evidence type="ECO:0000259" key="2">
    <source>
        <dbReference type="Pfam" id="PF12706"/>
    </source>
</evidence>
<dbReference type="CDD" id="cd07715">
    <property type="entry name" value="TaR3-like_MBL-fold"/>
    <property type="match status" value="1"/>
</dbReference>
<dbReference type="Pfam" id="PF12706">
    <property type="entry name" value="Lactamase_B_2"/>
    <property type="match status" value="1"/>
</dbReference>
<sequence length="304" mass="33547">MNDDLFQVRFWGVRGSVPVSGAQYQRYGGNTICVEMRCGPHTLLFDAGSGARPAGEALMAAGVDQFDVFFTHCHYDHIIGLPFFFPLYNPRIDLTAWSGHLAGRMTTQEMLGEFMRPPWFPVAMEVCRACVGTRDFVAGDILKPQEGITIRTGSLTHPGGCVGYRVEWGGRAVCLISDTEHEPGKLDPVVLGLIEDADLVLYDCTYTEEEMLRKRGYGHSTWQQGVKLCEAAGARRLAIFHHDPSRTDDQLAAMEKEAMAAFPGAFAAMDGQTLEFPRLKLPKPSPLRQAARQPAASGKRRSLP</sequence>
<protein>
    <submittedName>
        <fullName evidence="3">MBL fold metallo-hydrolase</fullName>
    </submittedName>
</protein>
<dbReference type="AlphaFoldDB" id="A0A6G4WEM0"/>
<reference evidence="3 4" key="1">
    <citation type="submission" date="2020-02" db="EMBL/GenBank/DDBJ databases">
        <title>Genome sequence of strain CCNWXJ40-4.</title>
        <authorList>
            <person name="Gao J."/>
            <person name="Sun J."/>
        </authorList>
    </citation>
    <scope>NUCLEOTIDE SEQUENCE [LARGE SCALE GENOMIC DNA]</scope>
    <source>
        <strain evidence="3 4">CCNWXJ 40-4</strain>
    </source>
</reference>
<evidence type="ECO:0000313" key="3">
    <source>
        <dbReference type="EMBL" id="NGO52580.1"/>
    </source>
</evidence>
<dbReference type="InterPro" id="IPR001279">
    <property type="entry name" value="Metallo-B-lactamas"/>
</dbReference>
<dbReference type="InterPro" id="IPR036866">
    <property type="entry name" value="RibonucZ/Hydroxyglut_hydro"/>
</dbReference>